<dbReference type="AlphaFoldDB" id="A0A165ZBE9"/>
<proteinExistence type="predicted"/>
<evidence type="ECO:0000313" key="1">
    <source>
        <dbReference type="EMBL" id="KZV81219.1"/>
    </source>
</evidence>
<dbReference type="Proteomes" id="UP000077266">
    <property type="component" value="Unassembled WGS sequence"/>
</dbReference>
<dbReference type="EMBL" id="KV426408">
    <property type="protein sequence ID" value="KZV81219.1"/>
    <property type="molecule type" value="Genomic_DNA"/>
</dbReference>
<dbReference type="InParanoid" id="A0A165ZBE9"/>
<organism evidence="1 2">
    <name type="scientific">Exidia glandulosa HHB12029</name>
    <dbReference type="NCBI Taxonomy" id="1314781"/>
    <lineage>
        <taxon>Eukaryota</taxon>
        <taxon>Fungi</taxon>
        <taxon>Dikarya</taxon>
        <taxon>Basidiomycota</taxon>
        <taxon>Agaricomycotina</taxon>
        <taxon>Agaricomycetes</taxon>
        <taxon>Auriculariales</taxon>
        <taxon>Exidiaceae</taxon>
        <taxon>Exidia</taxon>
    </lineage>
</organism>
<protein>
    <submittedName>
        <fullName evidence="1">Uncharacterized protein</fullName>
    </submittedName>
</protein>
<evidence type="ECO:0000313" key="2">
    <source>
        <dbReference type="Proteomes" id="UP000077266"/>
    </source>
</evidence>
<keyword evidence="2" id="KW-1185">Reference proteome</keyword>
<accession>A0A165ZBE9</accession>
<name>A0A165ZBE9_EXIGL</name>
<reference evidence="1 2" key="1">
    <citation type="journal article" date="2016" name="Mol. Biol. Evol.">
        <title>Comparative Genomics of Early-Diverging Mushroom-Forming Fungi Provides Insights into the Origins of Lignocellulose Decay Capabilities.</title>
        <authorList>
            <person name="Nagy L.G."/>
            <person name="Riley R."/>
            <person name="Tritt A."/>
            <person name="Adam C."/>
            <person name="Daum C."/>
            <person name="Floudas D."/>
            <person name="Sun H."/>
            <person name="Yadav J.S."/>
            <person name="Pangilinan J."/>
            <person name="Larsson K.H."/>
            <person name="Matsuura K."/>
            <person name="Barry K."/>
            <person name="Labutti K."/>
            <person name="Kuo R."/>
            <person name="Ohm R.A."/>
            <person name="Bhattacharya S.S."/>
            <person name="Shirouzu T."/>
            <person name="Yoshinaga Y."/>
            <person name="Martin F.M."/>
            <person name="Grigoriev I.V."/>
            <person name="Hibbett D.S."/>
        </authorList>
    </citation>
    <scope>NUCLEOTIDE SEQUENCE [LARGE SCALE GENOMIC DNA]</scope>
    <source>
        <strain evidence="1 2">HHB12029</strain>
    </source>
</reference>
<gene>
    <name evidence="1" type="ORF">EXIGLDRAFT_389249</name>
</gene>
<sequence>MRCRFKQTTITVRCSIALCLPLHVQVSVIGLAVQGVNMFTLISPRDPKPCTLAIPIRQSSHQHFQPLSTFTRVGCLSSIRRLHRSVAYSFFPFPRISSFSSSDKPFHHLSSSGLSSVLVPHIRYVNQSFSFVPATSSGQWVTMISPMMGIPTGSPSIGHETHQNTRAGHGAFLLCPKKWSLAWHMLGRGLFLFFVRIM</sequence>